<feature type="domain" description="Type II/III secretion system secretin-like" evidence="3">
    <location>
        <begin position="544"/>
        <end position="710"/>
    </location>
</feature>
<dbReference type="PRINTS" id="PR00811">
    <property type="entry name" value="BCTERIALGSPD"/>
</dbReference>
<dbReference type="OrthoDB" id="9816579at2"/>
<dbReference type="PANTHER" id="PTHR30332:SF17">
    <property type="entry name" value="TYPE IV PILIATION SYSTEM PROTEIN DR_0774-RELATED"/>
    <property type="match status" value="1"/>
</dbReference>
<dbReference type="InterPro" id="IPR050810">
    <property type="entry name" value="Bact_Secretion_Sys_Channel"/>
</dbReference>
<accession>A0A506PPH8</accession>
<proteinExistence type="inferred from homology"/>
<dbReference type="RefSeq" id="WP_140989578.1">
    <property type="nucleotide sequence ID" value="NZ_VHIQ01000002.1"/>
</dbReference>
<name>A0A506PPH8_9FLAO</name>
<organism evidence="4 5">
    <name type="scientific">Paucihalobacter ruber</name>
    <dbReference type="NCBI Taxonomy" id="2567861"/>
    <lineage>
        <taxon>Bacteria</taxon>
        <taxon>Pseudomonadati</taxon>
        <taxon>Bacteroidota</taxon>
        <taxon>Flavobacteriia</taxon>
        <taxon>Flavobacteriales</taxon>
        <taxon>Flavobacteriaceae</taxon>
        <taxon>Paucihalobacter</taxon>
    </lineage>
</organism>
<evidence type="ECO:0000313" key="4">
    <source>
        <dbReference type="EMBL" id="TPV35102.1"/>
    </source>
</evidence>
<evidence type="ECO:0000313" key="5">
    <source>
        <dbReference type="Proteomes" id="UP000317332"/>
    </source>
</evidence>
<keyword evidence="5" id="KW-1185">Reference proteome</keyword>
<dbReference type="InterPro" id="IPR001775">
    <property type="entry name" value="GspD/PilQ"/>
</dbReference>
<reference evidence="4 5" key="1">
    <citation type="submission" date="2019-06" db="EMBL/GenBank/DDBJ databases">
        <title>Flavobacteriaceae Paucihalobacterium erythroidium CWB-1, complete genome.</title>
        <authorList>
            <person name="Wu S."/>
        </authorList>
    </citation>
    <scope>NUCLEOTIDE SEQUENCE [LARGE SCALE GENOMIC DNA]</scope>
    <source>
        <strain evidence="4 5">CWB-1</strain>
    </source>
</reference>
<dbReference type="Proteomes" id="UP000317332">
    <property type="component" value="Unassembled WGS sequence"/>
</dbReference>
<dbReference type="GO" id="GO:0009306">
    <property type="term" value="P:protein secretion"/>
    <property type="evidence" value="ECO:0007669"/>
    <property type="project" value="InterPro"/>
</dbReference>
<protein>
    <submittedName>
        <fullName evidence="4">General secretion pathway protein GspD</fullName>
    </submittedName>
</protein>
<comment type="caution">
    <text evidence="4">The sequence shown here is derived from an EMBL/GenBank/DDBJ whole genome shotgun (WGS) entry which is preliminary data.</text>
</comment>
<dbReference type="InterPro" id="IPR004846">
    <property type="entry name" value="T2SS/T3SS_dom"/>
</dbReference>
<feature type="compositionally biased region" description="Low complexity" evidence="2">
    <location>
        <begin position="309"/>
        <end position="323"/>
    </location>
</feature>
<evidence type="ECO:0000259" key="3">
    <source>
        <dbReference type="Pfam" id="PF00263"/>
    </source>
</evidence>
<dbReference type="EMBL" id="VHIQ01000002">
    <property type="protein sequence ID" value="TPV35102.1"/>
    <property type="molecule type" value="Genomic_DNA"/>
</dbReference>
<evidence type="ECO:0000256" key="1">
    <source>
        <dbReference type="RuleBase" id="RU004003"/>
    </source>
</evidence>
<dbReference type="PANTHER" id="PTHR30332">
    <property type="entry name" value="PROBABLE GENERAL SECRETION PATHWAY PROTEIN D"/>
    <property type="match status" value="1"/>
</dbReference>
<comment type="similarity">
    <text evidence="1">Belongs to the bacterial secretin family.</text>
</comment>
<evidence type="ECO:0000256" key="2">
    <source>
        <dbReference type="SAM" id="MobiDB-lite"/>
    </source>
</evidence>
<dbReference type="Pfam" id="PF00263">
    <property type="entry name" value="Secretin"/>
    <property type="match status" value="1"/>
</dbReference>
<feature type="region of interest" description="Disordered" evidence="2">
    <location>
        <begin position="304"/>
        <end position="323"/>
    </location>
</feature>
<dbReference type="AlphaFoldDB" id="A0A506PPH8"/>
<dbReference type="GO" id="GO:0015627">
    <property type="term" value="C:type II protein secretion system complex"/>
    <property type="evidence" value="ECO:0007669"/>
    <property type="project" value="TreeGrafter"/>
</dbReference>
<gene>
    <name evidence="4" type="ORF">FJ651_06160</name>
</gene>
<sequence length="711" mass="79973">MKFILYIIFLIIPIYVIGQNVPRIDILKIRLDSLATSLPGLNNAIDSKITLNEIELGNYITAISNINQINLVVSPELNNYVIRNNFSNINLSQLLLYLCNEYDLTIDILENILTIRPLEENELLQQYKPVVNYYPTIQNIDIDIKNNELYTIFKLITNKTAKNLLFAPGMENLKLTAYIKNTPFDAAMEKLAYANQLNLTVTDDDFYVFEEIKNKVSVSGSGYGSALKKSINFKVLDSTKRLLMVDFKETSIKSIINEISHVLKLNFFIASPLDQAGNITFKTDKIYFDDLLVKIFETRESSNIDKLPNQSNTSSNSASNTSQKSVYTFKKEGDVYYYGTADQLSVRQVELIMLNYRSVNLMSDPELLTETNNIRDNFNTAGQNFRNQLPTGFNNPNVRPQELNNNNLTNHHNNENQRTILDIIPTEVKSNLDFTVDPERNSIYVTGSSAKITAFKSFIKNIDKSIPVIIIEVMIVEAQTSNTLETGVSWGIGNEPVTTQGNLFPTTDLTLGAETINRIISGFSSTSVFNFGKVIPNFYATIKAMETNGDLKIKSTPKLATLNGHKASFSNGQTSYYAIVQRNIIGTDNPQTSEIRNYFPVDAKLGLDIMPYVTGNNQVLLEINVIQSSFGQRIAEDAPPDINSRNFSSIVRMQDQDIAVLGGLEENFTNNSGSGVPFLARIPLIKFLFSQRVREGRKSKLTVFIKPTIIY</sequence>